<accession>A0A6I6IMZ0</accession>
<dbReference type="KEGG" id="rom:EI983_09375"/>
<keyword evidence="1" id="KW-0472">Membrane</keyword>
<dbReference type="AlphaFoldDB" id="A0A6I6IMZ0"/>
<dbReference type="RefSeq" id="WP_157707111.1">
    <property type="nucleotide sequence ID" value="NZ_CP034348.1"/>
</dbReference>
<feature type="transmembrane region" description="Helical" evidence="1">
    <location>
        <begin position="53"/>
        <end position="72"/>
    </location>
</feature>
<feature type="transmembrane region" description="Helical" evidence="1">
    <location>
        <begin position="20"/>
        <end position="41"/>
    </location>
</feature>
<reference evidence="3" key="1">
    <citation type="submission" date="2018-12" db="EMBL/GenBank/DDBJ databases">
        <title>Complete genome sequence of Roseovarius sp. MME-070.</title>
        <authorList>
            <person name="Nam Y.-D."/>
            <person name="Kang J."/>
            <person name="Chung W.-H."/>
            <person name="Park Y.S."/>
        </authorList>
    </citation>
    <scope>NUCLEOTIDE SEQUENCE [LARGE SCALE GENOMIC DNA]</scope>
    <source>
        <strain evidence="3">MME-070</strain>
    </source>
</reference>
<dbReference type="EMBL" id="CP034348">
    <property type="protein sequence ID" value="QGX98480.1"/>
    <property type="molecule type" value="Genomic_DNA"/>
</dbReference>
<dbReference type="Proteomes" id="UP000428330">
    <property type="component" value="Chromosome"/>
</dbReference>
<dbReference type="OrthoDB" id="7871801at2"/>
<evidence type="ECO:0000313" key="2">
    <source>
        <dbReference type="EMBL" id="QGX98480.1"/>
    </source>
</evidence>
<gene>
    <name evidence="2" type="ORF">EI983_09375</name>
</gene>
<name>A0A6I6IMZ0_9RHOB</name>
<evidence type="ECO:0000256" key="1">
    <source>
        <dbReference type="SAM" id="Phobius"/>
    </source>
</evidence>
<keyword evidence="1" id="KW-0812">Transmembrane</keyword>
<keyword evidence="1" id="KW-1133">Transmembrane helix</keyword>
<sequence length="89" mass="10144">MNAEKQQAFLDRSTYRRRRIADAARLLPIFGSVLLLVPLLWGGPRGQTVPTSYVMVYLFVVWFGLIGVSTLVSRRLNLTDDSTDTRKEE</sequence>
<proteinExistence type="predicted"/>
<protein>
    <submittedName>
        <fullName evidence="2">Uncharacterized protein</fullName>
    </submittedName>
</protein>
<organism evidence="2 3">
    <name type="scientific">Roseovarius faecimaris</name>
    <dbReference type="NCBI Taxonomy" id="2494550"/>
    <lineage>
        <taxon>Bacteria</taxon>
        <taxon>Pseudomonadati</taxon>
        <taxon>Pseudomonadota</taxon>
        <taxon>Alphaproteobacteria</taxon>
        <taxon>Rhodobacterales</taxon>
        <taxon>Roseobacteraceae</taxon>
        <taxon>Roseovarius</taxon>
    </lineage>
</organism>
<evidence type="ECO:0000313" key="3">
    <source>
        <dbReference type="Proteomes" id="UP000428330"/>
    </source>
</evidence>
<keyword evidence="3" id="KW-1185">Reference proteome</keyword>